<keyword evidence="5" id="KW-1185">Reference proteome</keyword>
<feature type="domain" description="SWIM-type" evidence="3">
    <location>
        <begin position="75"/>
        <end position="114"/>
    </location>
</feature>
<dbReference type="EMBL" id="KQ257460">
    <property type="protein sequence ID" value="KNC98552.1"/>
    <property type="molecule type" value="Genomic_DNA"/>
</dbReference>
<dbReference type="GO" id="GO:0008270">
    <property type="term" value="F:zinc ion binding"/>
    <property type="evidence" value="ECO:0007669"/>
    <property type="project" value="UniProtKB-KW"/>
</dbReference>
<dbReference type="GeneID" id="27689564"/>
<dbReference type="InParanoid" id="A0A0L0HBH2"/>
<organism evidence="4 5">
    <name type="scientific">Spizellomyces punctatus (strain DAOM BR117)</name>
    <dbReference type="NCBI Taxonomy" id="645134"/>
    <lineage>
        <taxon>Eukaryota</taxon>
        <taxon>Fungi</taxon>
        <taxon>Fungi incertae sedis</taxon>
        <taxon>Chytridiomycota</taxon>
        <taxon>Chytridiomycota incertae sedis</taxon>
        <taxon>Chytridiomycetes</taxon>
        <taxon>Spizellomycetales</taxon>
        <taxon>Spizellomycetaceae</taxon>
        <taxon>Spizellomyces</taxon>
    </lineage>
</organism>
<dbReference type="PROSITE" id="PS50966">
    <property type="entry name" value="ZF_SWIM"/>
    <property type="match status" value="1"/>
</dbReference>
<name>A0A0L0HBH2_SPIPD</name>
<feature type="compositionally biased region" description="Polar residues" evidence="2">
    <location>
        <begin position="371"/>
        <end position="383"/>
    </location>
</feature>
<dbReference type="AlphaFoldDB" id="A0A0L0HBH2"/>
<dbReference type="VEuPathDB" id="FungiDB:SPPG_06241"/>
<evidence type="ECO:0000313" key="5">
    <source>
        <dbReference type="Proteomes" id="UP000053201"/>
    </source>
</evidence>
<keyword evidence="1" id="KW-0862">Zinc</keyword>
<accession>A0A0L0HBH2</accession>
<protein>
    <recommendedName>
        <fullName evidence="3">SWIM-type domain-containing protein</fullName>
    </recommendedName>
</protein>
<feature type="compositionally biased region" description="Low complexity" evidence="2">
    <location>
        <begin position="180"/>
        <end position="191"/>
    </location>
</feature>
<dbReference type="Proteomes" id="UP000053201">
    <property type="component" value="Unassembled WGS sequence"/>
</dbReference>
<keyword evidence="1" id="KW-0863">Zinc-finger</keyword>
<reference evidence="4 5" key="1">
    <citation type="submission" date="2009-08" db="EMBL/GenBank/DDBJ databases">
        <title>The Genome Sequence of Spizellomyces punctatus strain DAOM BR117.</title>
        <authorList>
            <consortium name="The Broad Institute Genome Sequencing Platform"/>
            <person name="Russ C."/>
            <person name="Cuomo C."/>
            <person name="Shea T."/>
            <person name="Young S.K."/>
            <person name="Zeng Q."/>
            <person name="Koehrsen M."/>
            <person name="Haas B."/>
            <person name="Borodovsky M."/>
            <person name="Guigo R."/>
            <person name="Alvarado L."/>
            <person name="Berlin A."/>
            <person name="Bochicchio J."/>
            <person name="Borenstein D."/>
            <person name="Chapman S."/>
            <person name="Chen Z."/>
            <person name="Engels R."/>
            <person name="Freedman E."/>
            <person name="Gellesch M."/>
            <person name="Goldberg J."/>
            <person name="Griggs A."/>
            <person name="Gujja S."/>
            <person name="Heiman D."/>
            <person name="Hepburn T."/>
            <person name="Howarth C."/>
            <person name="Jen D."/>
            <person name="Larson L."/>
            <person name="Lewis B."/>
            <person name="Mehta T."/>
            <person name="Park D."/>
            <person name="Pearson M."/>
            <person name="Roberts A."/>
            <person name="Saif S."/>
            <person name="Shenoy N."/>
            <person name="Sisk P."/>
            <person name="Stolte C."/>
            <person name="Sykes S."/>
            <person name="Thomson T."/>
            <person name="Walk T."/>
            <person name="White J."/>
            <person name="Yandava C."/>
            <person name="Burger G."/>
            <person name="Gray M.W."/>
            <person name="Holland P.W.H."/>
            <person name="King N."/>
            <person name="Lang F.B.F."/>
            <person name="Roger A.J."/>
            <person name="Ruiz-Trillo I."/>
            <person name="Lander E."/>
            <person name="Nusbaum C."/>
        </authorList>
    </citation>
    <scope>NUCLEOTIDE SEQUENCE [LARGE SCALE GENOMIC DNA]</scope>
    <source>
        <strain evidence="4 5">DAOM BR117</strain>
    </source>
</reference>
<proteinExistence type="predicted"/>
<feature type="compositionally biased region" description="Polar residues" evidence="2">
    <location>
        <begin position="465"/>
        <end position="475"/>
    </location>
</feature>
<feature type="compositionally biased region" description="Basic residues" evidence="2">
    <location>
        <begin position="274"/>
        <end position="284"/>
    </location>
</feature>
<evidence type="ECO:0000259" key="3">
    <source>
        <dbReference type="PROSITE" id="PS50966"/>
    </source>
</evidence>
<feature type="region of interest" description="Disordered" evidence="2">
    <location>
        <begin position="125"/>
        <end position="215"/>
    </location>
</feature>
<evidence type="ECO:0000313" key="4">
    <source>
        <dbReference type="EMBL" id="KNC98552.1"/>
    </source>
</evidence>
<evidence type="ECO:0000256" key="2">
    <source>
        <dbReference type="SAM" id="MobiDB-lite"/>
    </source>
</evidence>
<sequence>MQQQERTSTENDTHFTTTVELVGLQFTRKTVETYIANTRAVERGGALLNSISHTRAALEGHVLKLEAKCKGTAQYDIVVRLNVETQDVVDATCTCPVPTKGKCKHCAAVMLLFCARYEDFLPKSIESSNIGHPERGTGSSIPRTPQKPAVLKTPLSTPAKRKLPWNTNDGQKRVKKTIPASSTSTQSNAASPKQAGTHPAQAKSTPVSKEQTPKHPSVLYIQTDDEVLEAARKYLLPFRQQRLRELEEEEKRRVIEEPTGSKSMRPMKSTGRLKTSKRNIKGKPKVPDPNFWNIIDPHEDDSVRGDTNQNLPVPNRRTVEHARPSSPRKQDSFLNDDTKYLPRTGSSEQSTTVHTKRAILLDSDTDDDTDAPNNNVAPPNEGTNPVLHAPATLKQGETEVHERPLQGLLGESDTDDDGDDKLGSNPSTLDSSPIASMPAHESTSIGTSRRHEGKSWGDAKLTDRINATTGGSKPATNRIDAMLEDLFF</sequence>
<dbReference type="Pfam" id="PF04434">
    <property type="entry name" value="SWIM"/>
    <property type="match status" value="1"/>
</dbReference>
<dbReference type="RefSeq" id="XP_016606592.1">
    <property type="nucleotide sequence ID" value="XM_016754450.1"/>
</dbReference>
<feature type="compositionally biased region" description="Polar residues" evidence="2">
    <location>
        <begin position="344"/>
        <end position="353"/>
    </location>
</feature>
<dbReference type="InterPro" id="IPR007527">
    <property type="entry name" value="Znf_SWIM"/>
</dbReference>
<dbReference type="OrthoDB" id="2289883at2759"/>
<feature type="compositionally biased region" description="Basic and acidic residues" evidence="2">
    <location>
        <begin position="317"/>
        <end position="340"/>
    </location>
</feature>
<feature type="region of interest" description="Disordered" evidence="2">
    <location>
        <begin position="248"/>
        <end position="475"/>
    </location>
</feature>
<evidence type="ECO:0000256" key="1">
    <source>
        <dbReference type="PROSITE-ProRule" id="PRU00325"/>
    </source>
</evidence>
<gene>
    <name evidence="4" type="ORF">SPPG_06241</name>
</gene>
<feature type="compositionally biased region" description="Polar residues" evidence="2">
    <location>
        <begin position="424"/>
        <end position="434"/>
    </location>
</feature>
<feature type="compositionally biased region" description="Basic and acidic residues" evidence="2">
    <location>
        <begin position="449"/>
        <end position="463"/>
    </location>
</feature>
<keyword evidence="1" id="KW-0479">Metal-binding</keyword>